<feature type="region of interest" description="Disordered" evidence="3">
    <location>
        <begin position="556"/>
        <end position="584"/>
    </location>
</feature>
<evidence type="ECO:0000256" key="1">
    <source>
        <dbReference type="ARBA" id="ARBA00022443"/>
    </source>
</evidence>
<evidence type="ECO:0000313" key="8">
    <source>
        <dbReference type="Proteomes" id="UP000077315"/>
    </source>
</evidence>
<dbReference type="RefSeq" id="XP_018284086.1">
    <property type="nucleotide sequence ID" value="XM_018443486.1"/>
</dbReference>
<feature type="chain" id="PRO_5007888851" description="SH3 domain-containing protein" evidence="5">
    <location>
        <begin position="18"/>
        <end position="584"/>
    </location>
</feature>
<dbReference type="Gene3D" id="2.30.30.40">
    <property type="entry name" value="SH3 Domains"/>
    <property type="match status" value="1"/>
</dbReference>
<proteinExistence type="predicted"/>
<feature type="region of interest" description="Disordered" evidence="3">
    <location>
        <begin position="468"/>
        <end position="489"/>
    </location>
</feature>
<gene>
    <name evidence="7" type="ORF">PHYBLDRAFT_79647</name>
</gene>
<keyword evidence="4" id="KW-0472">Membrane</keyword>
<evidence type="ECO:0000259" key="6">
    <source>
        <dbReference type="PROSITE" id="PS50002"/>
    </source>
</evidence>
<dbReference type="PROSITE" id="PS50002">
    <property type="entry name" value="SH3"/>
    <property type="match status" value="1"/>
</dbReference>
<dbReference type="SMART" id="SM00326">
    <property type="entry name" value="SH3"/>
    <property type="match status" value="1"/>
</dbReference>
<reference evidence="8" key="1">
    <citation type="submission" date="2015-06" db="EMBL/GenBank/DDBJ databases">
        <title>Expansion of signal transduction pathways in fungi by whole-genome duplication.</title>
        <authorList>
            <consortium name="DOE Joint Genome Institute"/>
            <person name="Corrochano L.M."/>
            <person name="Kuo A."/>
            <person name="Marcet-Houben M."/>
            <person name="Polaino S."/>
            <person name="Salamov A."/>
            <person name="Villalobos J.M."/>
            <person name="Alvarez M.I."/>
            <person name="Avalos J."/>
            <person name="Benito E.P."/>
            <person name="Benoit I."/>
            <person name="Burger G."/>
            <person name="Camino L.P."/>
            <person name="Canovas D."/>
            <person name="Cerda-Olmedo E."/>
            <person name="Cheng J.-F."/>
            <person name="Dominguez A."/>
            <person name="Elias M."/>
            <person name="Eslava A.P."/>
            <person name="Glaser F."/>
            <person name="Grimwood J."/>
            <person name="Gutierrez G."/>
            <person name="Heitman J."/>
            <person name="Henrissat B."/>
            <person name="Iturriaga E.A."/>
            <person name="Lang B.F."/>
            <person name="Lavin J.L."/>
            <person name="Lee S."/>
            <person name="Li W."/>
            <person name="Lindquist E."/>
            <person name="Lopez-Garcia S."/>
            <person name="Luque E.M."/>
            <person name="Marcos A.T."/>
            <person name="Martin J."/>
            <person name="McCluskey K."/>
            <person name="Medina H.R."/>
            <person name="Miralles-Duran A."/>
            <person name="Miyazaki A."/>
            <person name="Munoz-Torres E."/>
            <person name="Oguiza J.A."/>
            <person name="Ohm R."/>
            <person name="Olmedo M."/>
            <person name="Orejas M."/>
            <person name="Ortiz-Castellanos L."/>
            <person name="Pisabarro A.G."/>
            <person name="Rodriguez-Romero J."/>
            <person name="Ruiz-Herrera J."/>
            <person name="Ruiz-Vazquez R."/>
            <person name="Sanz C."/>
            <person name="Schackwitz W."/>
            <person name="Schmutz J."/>
            <person name="Shahriari M."/>
            <person name="Shelest E."/>
            <person name="Silva-Franco F."/>
            <person name="Soanes D."/>
            <person name="Syed K."/>
            <person name="Tagua V.G."/>
            <person name="Talbot N.J."/>
            <person name="Thon M."/>
            <person name="De vries R.P."/>
            <person name="Wiebenga A."/>
            <person name="Yadav J.S."/>
            <person name="Braun E.L."/>
            <person name="Baker S."/>
            <person name="Garre V."/>
            <person name="Horwitz B."/>
            <person name="Torres-Martinez S."/>
            <person name="Idnurm A."/>
            <person name="Herrera-Estrella A."/>
            <person name="Gabaldon T."/>
            <person name="Grigoriev I.V."/>
        </authorList>
    </citation>
    <scope>NUCLEOTIDE SEQUENCE [LARGE SCALE GENOMIC DNA]</scope>
    <source>
        <strain evidence="8">NRRL 1555(-)</strain>
    </source>
</reference>
<evidence type="ECO:0000256" key="3">
    <source>
        <dbReference type="SAM" id="MobiDB-lite"/>
    </source>
</evidence>
<dbReference type="EMBL" id="KV441006">
    <property type="protein sequence ID" value="OAD66046.1"/>
    <property type="molecule type" value="Genomic_DNA"/>
</dbReference>
<dbReference type="SUPFAM" id="SSF50044">
    <property type="entry name" value="SH3-domain"/>
    <property type="match status" value="1"/>
</dbReference>
<feature type="transmembrane region" description="Helical" evidence="4">
    <location>
        <begin position="221"/>
        <end position="245"/>
    </location>
</feature>
<dbReference type="OrthoDB" id="5340910at2759"/>
<evidence type="ECO:0000256" key="5">
    <source>
        <dbReference type="SAM" id="SignalP"/>
    </source>
</evidence>
<dbReference type="STRING" id="763407.A0A167JIP6"/>
<keyword evidence="8" id="KW-1185">Reference proteome</keyword>
<evidence type="ECO:0000313" key="7">
    <source>
        <dbReference type="EMBL" id="OAD66046.1"/>
    </source>
</evidence>
<name>A0A167JIP6_PHYB8</name>
<dbReference type="Proteomes" id="UP000077315">
    <property type="component" value="Unassembled WGS sequence"/>
</dbReference>
<sequence length="584" mass="65320">MLRILAILCLLCASTLGQDTSGCMSLQYSTACPAFSQFYVGIPGLAERYSFMTNVTDVKSFDESLLSYVYSTADYLAPLRCTNKAYITNIPYARFSMTRICTELIQDSDYSLPCNYKNNQAPPPLCQSTCNDYMDSVSRITNDTTLCPDQDQRNNALLNLKTQCQYWQGYNGTGNCIMGVANEPNNCGFMYDTLSACAYCKENTDTCCKSVSSCSKLSKGAVVGISFGCLIAIATAGAAFFYLCYRRKLVHKNKFSFNTYVPPPKNIPSTESDPSPAYRAVPESSQNIAAYHDDVVHRDIGNRGPVVETSPFMTHEELQEEQQQALAQQHHYNQNQHQQQQQELAVEELYEVVHPYPPQMGDELGLHVADIVCLAMRFDDGWALGVNVTTGLKGVFPVVCIAPASEELLERLLHSSEMTDTISEHDYASKTLIEDEEDLGARRTKSIRVPLAINIQQIRDDLQRSVSVNSGTRRTPLTAPSPLTTRPELTDHRTIPRRTASMRASYGYQEAESPTSPSMNTPFFNVSLLANQIPRQTPNQNIPPTVPQETYEMRRQENRVSKHEQEFNGSNTTWTARQVEGQNK</sequence>
<evidence type="ECO:0000256" key="4">
    <source>
        <dbReference type="SAM" id="Phobius"/>
    </source>
</evidence>
<feature type="signal peptide" evidence="5">
    <location>
        <begin position="1"/>
        <end position="17"/>
    </location>
</feature>
<dbReference type="AlphaFoldDB" id="A0A167JIP6"/>
<dbReference type="VEuPathDB" id="FungiDB:PHYBLDRAFT_79647"/>
<feature type="compositionally biased region" description="Polar residues" evidence="3">
    <location>
        <begin position="567"/>
        <end position="584"/>
    </location>
</feature>
<accession>A0A167JIP6</accession>
<dbReference type="GeneID" id="29004391"/>
<keyword evidence="4" id="KW-0812">Transmembrane</keyword>
<keyword evidence="5" id="KW-0732">Signal</keyword>
<feature type="compositionally biased region" description="Basic and acidic residues" evidence="3">
    <location>
        <begin position="556"/>
        <end position="566"/>
    </location>
</feature>
<dbReference type="InParanoid" id="A0A167JIP6"/>
<organism evidence="7 8">
    <name type="scientific">Phycomyces blakesleeanus (strain ATCC 8743b / DSM 1359 / FGSC 10004 / NBRC 33097 / NRRL 1555)</name>
    <dbReference type="NCBI Taxonomy" id="763407"/>
    <lineage>
        <taxon>Eukaryota</taxon>
        <taxon>Fungi</taxon>
        <taxon>Fungi incertae sedis</taxon>
        <taxon>Mucoromycota</taxon>
        <taxon>Mucoromycotina</taxon>
        <taxon>Mucoromycetes</taxon>
        <taxon>Mucorales</taxon>
        <taxon>Phycomycetaceae</taxon>
        <taxon>Phycomyces</taxon>
    </lineage>
</organism>
<keyword evidence="1 2" id="KW-0728">SH3 domain</keyword>
<feature type="domain" description="SH3" evidence="6">
    <location>
        <begin position="345"/>
        <end position="406"/>
    </location>
</feature>
<keyword evidence="4" id="KW-1133">Transmembrane helix</keyword>
<dbReference type="InterPro" id="IPR001452">
    <property type="entry name" value="SH3_domain"/>
</dbReference>
<dbReference type="InterPro" id="IPR036028">
    <property type="entry name" value="SH3-like_dom_sf"/>
</dbReference>
<protein>
    <recommendedName>
        <fullName evidence="6">SH3 domain-containing protein</fullName>
    </recommendedName>
</protein>
<evidence type="ECO:0000256" key="2">
    <source>
        <dbReference type="PROSITE-ProRule" id="PRU00192"/>
    </source>
</evidence>